<keyword evidence="2" id="KW-1185">Reference proteome</keyword>
<comment type="caution">
    <text evidence="1">The sequence shown here is derived from an EMBL/GenBank/DDBJ whole genome shotgun (WGS) entry which is preliminary data.</text>
</comment>
<evidence type="ECO:0000313" key="2">
    <source>
        <dbReference type="Proteomes" id="UP001143856"/>
    </source>
</evidence>
<dbReference type="Proteomes" id="UP001143856">
    <property type="component" value="Unassembled WGS sequence"/>
</dbReference>
<proteinExistence type="predicted"/>
<name>A0ACC1PT71_9PEZI</name>
<evidence type="ECO:0000313" key="1">
    <source>
        <dbReference type="EMBL" id="KAJ2998938.1"/>
    </source>
</evidence>
<organism evidence="1 2">
    <name type="scientific">Xylaria curta</name>
    <dbReference type="NCBI Taxonomy" id="42375"/>
    <lineage>
        <taxon>Eukaryota</taxon>
        <taxon>Fungi</taxon>
        <taxon>Dikarya</taxon>
        <taxon>Ascomycota</taxon>
        <taxon>Pezizomycotina</taxon>
        <taxon>Sordariomycetes</taxon>
        <taxon>Xylariomycetidae</taxon>
        <taxon>Xylariales</taxon>
        <taxon>Xylariaceae</taxon>
        <taxon>Xylaria</taxon>
    </lineage>
</organism>
<protein>
    <submittedName>
        <fullName evidence="1">Uncharacterized protein</fullName>
    </submittedName>
</protein>
<sequence>MDMNIIYLYWILPLPFLYYYIVDTTKNWTSTGKYPVAGDLPVLAPRFVLNFIFATRASRICRDSYQKFKDQVIQLIRTDGNVLVLPYNLLEELSSLPTTIASPSDGIENDLMGKYTSISLILDSRLQHSVVQRRLTPRIPVLVPMLEKAVTSAFKLFPQADDWVEVTPYELFGKISARVNASALVGPSFSENIQWLEIAFEYAENLMQTMLLLRIFPRWMQPVVATFLPSYWRGRHSVRKAREILSPKIQELIEANDRGIWDPTYSTKEDDTNVLSWLAGSTKGSERNPASIVHVQILLSFASVHTTLTRIVNSLYDIMATDPSLADELRSEIETVAIDAKGWNDVPYDRLHKLDSTLRESQRTSPTTLLGMKRLFKKPYTFRNGTHIPQGTYTTMMVSEIENDPEHTPRPEVFDALRSYREKYALGFDSAASKDIDFSAATRTALGFGYGRTACPGRFFASVVIKMVFVKLLTEYEFRFLPAAVTNATIAPPPPTSQISWPSSPQHHMFPPEKSQNLKRESPNHIPPPAKKRTLPKTWAGEAAKASRCNESESPFWVGPSPDLSTTPLPKKERGLPWDATQSAVKAQRKQLKSQSKKSDPEAHLSPEEMRTVADEHVTKRIRASAISLSSEQQHVMDLVTKKAQSVFFTGPAGTGKSVLMRAIISDLKKNGPGTLNVSVFAGIGLGKEDVPTLVKKIRRNAKAKNRWLRTKTLIIDEVSMVDGDLFDKLSEIARTIRKNGRAFGGIQLIITGDFFQLPPVPDGGKKEAKFAFDAATWNTSIDHTIGLTQVFRQKDPQFAGMLNEMRLGRISSDTVQTLKDLARPLTFDDGLDVTELFPTRYEVERSNETRLRSLPGETYHYESQDTGDPNVRDKLLANMMAPKSMDLKKGAQVMLIKNMDDTLVNGSLGKVIGFMAEATFETWAMSEHNIGLDDEAAVEDSSKKKIKAYSRDAESMKDLREYPVVRFTATDGTHRVILCVPEDWKVELPTGEAQGQTLERVKVDLGKVFEKGQAYVALSRAVSKSGLQVLRFEKTKVMAHPKVIQFYNQLYSAEAAVKTKKTGAISEFAQKGVSSTLTGKKGEGPTVIDLDEEEAILAAYG</sequence>
<reference evidence="1" key="1">
    <citation type="submission" date="2022-10" db="EMBL/GenBank/DDBJ databases">
        <title>Genome Sequence of Xylaria curta.</title>
        <authorList>
            <person name="Buettner E."/>
        </authorList>
    </citation>
    <scope>NUCLEOTIDE SEQUENCE</scope>
    <source>
        <strain evidence="1">Babe10</strain>
    </source>
</reference>
<gene>
    <name evidence="1" type="ORF">NUW58_g166</name>
</gene>
<accession>A0ACC1PT71</accession>
<dbReference type="EMBL" id="JAPDGR010000012">
    <property type="protein sequence ID" value="KAJ2998938.1"/>
    <property type="molecule type" value="Genomic_DNA"/>
</dbReference>